<evidence type="ECO:0000313" key="3">
    <source>
        <dbReference type="Proteomes" id="UP000654257"/>
    </source>
</evidence>
<dbReference type="AlphaFoldDB" id="A0A917D018"/>
<dbReference type="InterPro" id="IPR050570">
    <property type="entry name" value="Cell_wall_metabolism_enzyme"/>
</dbReference>
<dbReference type="Gene3D" id="2.70.70.10">
    <property type="entry name" value="Glucose Permease (Domain IIA)"/>
    <property type="match status" value="1"/>
</dbReference>
<protein>
    <recommendedName>
        <fullName evidence="1">M23ase beta-sheet core domain-containing protein</fullName>
    </recommendedName>
</protein>
<dbReference type="PANTHER" id="PTHR21666">
    <property type="entry name" value="PEPTIDASE-RELATED"/>
    <property type="match status" value="1"/>
</dbReference>
<reference evidence="2" key="1">
    <citation type="journal article" date="2014" name="Int. J. Syst. Evol. Microbiol.">
        <title>Complete genome sequence of Corynebacterium casei LMG S-19264T (=DSM 44701T), isolated from a smear-ripened cheese.</title>
        <authorList>
            <consortium name="US DOE Joint Genome Institute (JGI-PGF)"/>
            <person name="Walter F."/>
            <person name="Albersmeier A."/>
            <person name="Kalinowski J."/>
            <person name="Ruckert C."/>
        </authorList>
    </citation>
    <scope>NUCLEOTIDE SEQUENCE</scope>
    <source>
        <strain evidence="2">CCM 7905</strain>
    </source>
</reference>
<evidence type="ECO:0000259" key="1">
    <source>
        <dbReference type="Pfam" id="PF01551"/>
    </source>
</evidence>
<dbReference type="InterPro" id="IPR011055">
    <property type="entry name" value="Dup_hybrid_motif"/>
</dbReference>
<dbReference type="Proteomes" id="UP000654257">
    <property type="component" value="Unassembled WGS sequence"/>
</dbReference>
<sequence>MGLEHTTRTARRRRWGSGVVAGVAVTGSLMFVAPPAAIAAPAPPSLPAFPLDALLPYLDLSSFDLTTLSAFEIPAITIDAAQRAAILAAVFDATGVLIQEVAGLVVGDTTTIVPDVTSPLPSADVPATVGVGGARLPLDRGAYRLTSNYGVRDNPTGAGRRNHQGIDLAADSGTPIYAVTGGTVVQAGDNGDGYGNLVRIKSGNTEVYYGHQSSVGVNVGDTVAAGQRIGSVGSTGNSTGPHLHFEVRRGGASVDPTGYLTALGLSVAGSSARD</sequence>
<dbReference type="InterPro" id="IPR016047">
    <property type="entry name" value="M23ase_b-sheet_dom"/>
</dbReference>
<dbReference type="SUPFAM" id="SSF51261">
    <property type="entry name" value="Duplicated hybrid motif"/>
    <property type="match status" value="1"/>
</dbReference>
<gene>
    <name evidence="2" type="ORF">GCM10007304_14530</name>
</gene>
<dbReference type="GO" id="GO:0004222">
    <property type="term" value="F:metalloendopeptidase activity"/>
    <property type="evidence" value="ECO:0007669"/>
    <property type="project" value="TreeGrafter"/>
</dbReference>
<keyword evidence="3" id="KW-1185">Reference proteome</keyword>
<organism evidence="2 3">
    <name type="scientific">Rhodococcoides trifolii</name>
    <dbReference type="NCBI Taxonomy" id="908250"/>
    <lineage>
        <taxon>Bacteria</taxon>
        <taxon>Bacillati</taxon>
        <taxon>Actinomycetota</taxon>
        <taxon>Actinomycetes</taxon>
        <taxon>Mycobacteriales</taxon>
        <taxon>Nocardiaceae</taxon>
        <taxon>Rhodococcoides</taxon>
    </lineage>
</organism>
<dbReference type="RefSeq" id="WP_229745871.1">
    <property type="nucleotide sequence ID" value="NZ_BMCU01000002.1"/>
</dbReference>
<name>A0A917D018_9NOCA</name>
<feature type="domain" description="M23ase beta-sheet core" evidence="1">
    <location>
        <begin position="162"/>
        <end position="256"/>
    </location>
</feature>
<dbReference type="CDD" id="cd12797">
    <property type="entry name" value="M23_peptidase"/>
    <property type="match status" value="1"/>
</dbReference>
<dbReference type="EMBL" id="BMCU01000002">
    <property type="protein sequence ID" value="GGG01613.1"/>
    <property type="molecule type" value="Genomic_DNA"/>
</dbReference>
<evidence type="ECO:0000313" key="2">
    <source>
        <dbReference type="EMBL" id="GGG01613.1"/>
    </source>
</evidence>
<reference evidence="2" key="2">
    <citation type="submission" date="2020-09" db="EMBL/GenBank/DDBJ databases">
        <authorList>
            <person name="Sun Q."/>
            <person name="Sedlacek I."/>
        </authorList>
    </citation>
    <scope>NUCLEOTIDE SEQUENCE</scope>
    <source>
        <strain evidence="2">CCM 7905</strain>
    </source>
</reference>
<accession>A0A917D018</accession>
<dbReference type="Pfam" id="PF01551">
    <property type="entry name" value="Peptidase_M23"/>
    <property type="match status" value="1"/>
</dbReference>
<dbReference type="PANTHER" id="PTHR21666:SF270">
    <property type="entry name" value="MUREIN HYDROLASE ACTIVATOR ENVC"/>
    <property type="match status" value="1"/>
</dbReference>
<comment type="caution">
    <text evidence="2">The sequence shown here is derived from an EMBL/GenBank/DDBJ whole genome shotgun (WGS) entry which is preliminary data.</text>
</comment>
<proteinExistence type="predicted"/>